<proteinExistence type="predicted"/>
<name>A0A2S2E5S4_9ALTE</name>
<dbReference type="OrthoDB" id="6385810at2"/>
<dbReference type="Proteomes" id="UP000245728">
    <property type="component" value="Chromosome"/>
</dbReference>
<feature type="region of interest" description="Disordered" evidence="1">
    <location>
        <begin position="105"/>
        <end position="143"/>
    </location>
</feature>
<organism evidence="3 4">
    <name type="scientific">Saliniradius amylolyticus</name>
    <dbReference type="NCBI Taxonomy" id="2183582"/>
    <lineage>
        <taxon>Bacteria</taxon>
        <taxon>Pseudomonadati</taxon>
        <taxon>Pseudomonadota</taxon>
        <taxon>Gammaproteobacteria</taxon>
        <taxon>Alteromonadales</taxon>
        <taxon>Alteromonadaceae</taxon>
        <taxon>Saliniradius</taxon>
    </lineage>
</organism>
<dbReference type="EMBL" id="CP029347">
    <property type="protein sequence ID" value="AWL12949.1"/>
    <property type="molecule type" value="Genomic_DNA"/>
</dbReference>
<keyword evidence="2" id="KW-1133">Transmembrane helix</keyword>
<keyword evidence="2" id="KW-0812">Transmembrane</keyword>
<keyword evidence="4" id="KW-1185">Reference proteome</keyword>
<sequence>MDWLVGLLLLACGVVIGFFVGRFLHRKHNGAASQQQIEQTIKQVLFEQADAHIGECRQILDTIDTQSQHLRQELQHYESLLQPQEDDSAPKLNFFGDQASAYLRHQRPHKEYAPKPTGAQPQDYANDGSGLFSGSKNKQTNQS</sequence>
<reference evidence="3 4" key="1">
    <citation type="submission" date="2018-05" db="EMBL/GenBank/DDBJ databases">
        <title>Salinimonas sp. HMF8227 Genome sequencing and assembly.</title>
        <authorList>
            <person name="Kang H."/>
            <person name="Kang J."/>
            <person name="Cha I."/>
            <person name="Kim H."/>
            <person name="Joh K."/>
        </authorList>
    </citation>
    <scope>NUCLEOTIDE SEQUENCE [LARGE SCALE GENOMIC DNA]</scope>
    <source>
        <strain evidence="3 4">HMF8227</strain>
    </source>
</reference>
<gene>
    <name evidence="3" type="ORF">HMF8227_02497</name>
</gene>
<evidence type="ECO:0000313" key="4">
    <source>
        <dbReference type="Proteomes" id="UP000245728"/>
    </source>
</evidence>
<protein>
    <recommendedName>
        <fullName evidence="5">DUF1043 family protein</fullName>
    </recommendedName>
</protein>
<keyword evidence="2" id="KW-0472">Membrane</keyword>
<evidence type="ECO:0008006" key="5">
    <source>
        <dbReference type="Google" id="ProtNLM"/>
    </source>
</evidence>
<feature type="transmembrane region" description="Helical" evidence="2">
    <location>
        <begin position="6"/>
        <end position="24"/>
    </location>
</feature>
<dbReference type="Pfam" id="PF06295">
    <property type="entry name" value="ZapG-like"/>
    <property type="match status" value="1"/>
</dbReference>
<evidence type="ECO:0000256" key="2">
    <source>
        <dbReference type="SAM" id="Phobius"/>
    </source>
</evidence>
<evidence type="ECO:0000313" key="3">
    <source>
        <dbReference type="EMBL" id="AWL12949.1"/>
    </source>
</evidence>
<evidence type="ECO:0000256" key="1">
    <source>
        <dbReference type="SAM" id="MobiDB-lite"/>
    </source>
</evidence>
<dbReference type="KEGG" id="salh:HMF8227_02497"/>
<feature type="compositionally biased region" description="Polar residues" evidence="1">
    <location>
        <begin position="132"/>
        <end position="143"/>
    </location>
</feature>
<accession>A0A2S2E5S4</accession>
<dbReference type="InterPro" id="IPR009386">
    <property type="entry name" value="ZapG-like"/>
</dbReference>
<dbReference type="RefSeq" id="WP_109340476.1">
    <property type="nucleotide sequence ID" value="NZ_CP029347.1"/>
</dbReference>
<dbReference type="AlphaFoldDB" id="A0A2S2E5S4"/>